<dbReference type="CDD" id="cd09726">
    <property type="entry name" value="RAMP_I_III"/>
    <property type="match status" value="1"/>
</dbReference>
<dbReference type="AlphaFoldDB" id="A0A151JKT8"/>
<protein>
    <recommendedName>
        <fullName evidence="2">CRISPR type III-associated protein domain-containing protein</fullName>
    </recommendedName>
</protein>
<dbReference type="EMBL" id="LOMK01000001">
    <property type="protein sequence ID" value="KYN26272.1"/>
    <property type="molecule type" value="Genomic_DNA"/>
</dbReference>
<name>A0A151JKT8_9VIBR</name>
<sequence length="195" mass="21438">MSSLHFYLTFDLRSEWHLGTGREGGAYADSLVLKDQHALPVLSGKSIKGLLRQAFHDAIELQWLDGADHHTLTQLFGCEGVHAQAQGALRISSATLSPAEIAYFNANPKDKTHLYLVRHATAIDSHTGAAKEGSLRAMETVVPLVLHAHLELNTTSTEIQQQFAHWLSRVLPLITSVGGKRRRGFGDVIVTVEEQ</sequence>
<reference evidence="4" key="1">
    <citation type="submission" date="2015-12" db="EMBL/GenBank/DDBJ databases">
        <authorList>
            <person name="Tarr C.L."/>
            <person name="Gladney L.M."/>
        </authorList>
    </citation>
    <scope>NUCLEOTIDE SEQUENCE [LARGE SCALE GENOMIC DNA]</scope>
    <source>
        <strain evidence="4">2756-81</strain>
    </source>
</reference>
<evidence type="ECO:0000313" key="4">
    <source>
        <dbReference type="Proteomes" id="UP000075349"/>
    </source>
</evidence>
<feature type="domain" description="CRISPR type III-associated protein" evidence="2">
    <location>
        <begin position="9"/>
        <end position="186"/>
    </location>
</feature>
<evidence type="ECO:0000313" key="3">
    <source>
        <dbReference type="EMBL" id="KYN26272.1"/>
    </source>
</evidence>
<dbReference type="PANTHER" id="PTHR35579:SF3">
    <property type="entry name" value="CRISPR SYSTEM CMS ENDORIBONUCLEASE CSM3"/>
    <property type="match status" value="1"/>
</dbReference>
<keyword evidence="1" id="KW-0051">Antiviral defense</keyword>
<evidence type="ECO:0000256" key="1">
    <source>
        <dbReference type="ARBA" id="ARBA00023118"/>
    </source>
</evidence>
<organism evidence="3 4">
    <name type="scientific">Vibrio cidicii</name>
    <dbReference type="NCBI Taxonomy" id="1763883"/>
    <lineage>
        <taxon>Bacteria</taxon>
        <taxon>Pseudomonadati</taxon>
        <taxon>Pseudomonadota</taxon>
        <taxon>Gammaproteobacteria</taxon>
        <taxon>Vibrionales</taxon>
        <taxon>Vibrionaceae</taxon>
        <taxon>Vibrio</taxon>
    </lineage>
</organism>
<gene>
    <name evidence="3" type="ORF">AUQ44_14335</name>
</gene>
<dbReference type="Proteomes" id="UP000075349">
    <property type="component" value="Unassembled WGS sequence"/>
</dbReference>
<proteinExistence type="predicted"/>
<accession>A0A151JKT8</accession>
<dbReference type="InterPro" id="IPR005537">
    <property type="entry name" value="RAMP_III_fam"/>
</dbReference>
<dbReference type="PANTHER" id="PTHR35579">
    <property type="entry name" value="CRISPR SYSTEM CMS ENDORIBONUCLEASE CSM3"/>
    <property type="match status" value="1"/>
</dbReference>
<evidence type="ECO:0000259" key="2">
    <source>
        <dbReference type="Pfam" id="PF03787"/>
    </source>
</evidence>
<dbReference type="InterPro" id="IPR052216">
    <property type="entry name" value="CRISPR_Csm3_endoribonuclease"/>
</dbReference>
<comment type="caution">
    <text evidence="3">The sequence shown here is derived from an EMBL/GenBank/DDBJ whole genome shotgun (WGS) entry which is preliminary data.</text>
</comment>
<dbReference type="Pfam" id="PF03787">
    <property type="entry name" value="RAMPs"/>
    <property type="match status" value="1"/>
</dbReference>
<dbReference type="GO" id="GO:0051607">
    <property type="term" value="P:defense response to virus"/>
    <property type="evidence" value="ECO:0007669"/>
    <property type="project" value="UniProtKB-KW"/>
</dbReference>